<organism evidence="1 2">
    <name type="scientific">Brassica napus</name>
    <name type="common">Rape</name>
    <dbReference type="NCBI Taxonomy" id="3708"/>
    <lineage>
        <taxon>Eukaryota</taxon>
        <taxon>Viridiplantae</taxon>
        <taxon>Streptophyta</taxon>
        <taxon>Embryophyta</taxon>
        <taxon>Tracheophyta</taxon>
        <taxon>Spermatophyta</taxon>
        <taxon>Magnoliopsida</taxon>
        <taxon>eudicotyledons</taxon>
        <taxon>Gunneridae</taxon>
        <taxon>Pentapetalae</taxon>
        <taxon>rosids</taxon>
        <taxon>malvids</taxon>
        <taxon>Brassicales</taxon>
        <taxon>Brassicaceae</taxon>
        <taxon>Brassiceae</taxon>
        <taxon>Brassica</taxon>
    </lineage>
</organism>
<evidence type="ECO:0000313" key="2">
    <source>
        <dbReference type="Proteomes" id="UP000028999"/>
    </source>
</evidence>
<sequence>MLLSLWRVSSTTSDLSCLSPLGSSTMRNFSRFSPLKENIFLF</sequence>
<protein>
    <submittedName>
        <fullName evidence="1">BnaC02g24040D protein</fullName>
    </submittedName>
</protein>
<accession>A0A078G631</accession>
<name>A0A078G631_BRANA</name>
<proteinExistence type="predicted"/>
<evidence type="ECO:0000313" key="1">
    <source>
        <dbReference type="EMBL" id="CDY20412.1"/>
    </source>
</evidence>
<gene>
    <name evidence="1" type="primary">BnaC02g24040D</name>
    <name evidence="1" type="ORF">GSBRNA2T00012472001</name>
</gene>
<dbReference type="Proteomes" id="UP000028999">
    <property type="component" value="Unassembled WGS sequence"/>
</dbReference>
<dbReference type="Gramene" id="CDY20412">
    <property type="protein sequence ID" value="CDY20412"/>
    <property type="gene ID" value="GSBRNA2T00012472001"/>
</dbReference>
<dbReference type="PaxDb" id="3708-A0A078G631"/>
<keyword evidence="2" id="KW-1185">Reference proteome</keyword>
<reference evidence="1 2" key="1">
    <citation type="journal article" date="2014" name="Science">
        <title>Plant genetics. Early allopolyploid evolution in the post-Neolithic Brassica napus oilseed genome.</title>
        <authorList>
            <person name="Chalhoub B."/>
            <person name="Denoeud F."/>
            <person name="Liu S."/>
            <person name="Parkin I.A."/>
            <person name="Tang H."/>
            <person name="Wang X."/>
            <person name="Chiquet J."/>
            <person name="Belcram H."/>
            <person name="Tong C."/>
            <person name="Samans B."/>
            <person name="Correa M."/>
            <person name="Da Silva C."/>
            <person name="Just J."/>
            <person name="Falentin C."/>
            <person name="Koh C.S."/>
            <person name="Le Clainche I."/>
            <person name="Bernard M."/>
            <person name="Bento P."/>
            <person name="Noel B."/>
            <person name="Labadie K."/>
            <person name="Alberti A."/>
            <person name="Charles M."/>
            <person name="Arnaud D."/>
            <person name="Guo H."/>
            <person name="Daviaud C."/>
            <person name="Alamery S."/>
            <person name="Jabbari K."/>
            <person name="Zhao M."/>
            <person name="Edger P.P."/>
            <person name="Chelaifa H."/>
            <person name="Tack D."/>
            <person name="Lassalle G."/>
            <person name="Mestiri I."/>
            <person name="Schnel N."/>
            <person name="Le Paslier M.C."/>
            <person name="Fan G."/>
            <person name="Renault V."/>
            <person name="Bayer P.E."/>
            <person name="Golicz A.A."/>
            <person name="Manoli S."/>
            <person name="Lee T.H."/>
            <person name="Thi V.H."/>
            <person name="Chalabi S."/>
            <person name="Hu Q."/>
            <person name="Fan C."/>
            <person name="Tollenaere R."/>
            <person name="Lu Y."/>
            <person name="Battail C."/>
            <person name="Shen J."/>
            <person name="Sidebottom C.H."/>
            <person name="Wang X."/>
            <person name="Canaguier A."/>
            <person name="Chauveau A."/>
            <person name="Berard A."/>
            <person name="Deniot G."/>
            <person name="Guan M."/>
            <person name="Liu Z."/>
            <person name="Sun F."/>
            <person name="Lim Y.P."/>
            <person name="Lyons E."/>
            <person name="Town C.D."/>
            <person name="Bancroft I."/>
            <person name="Wang X."/>
            <person name="Meng J."/>
            <person name="Ma J."/>
            <person name="Pires J.C."/>
            <person name="King G.J."/>
            <person name="Brunel D."/>
            <person name="Delourme R."/>
            <person name="Renard M."/>
            <person name="Aury J.M."/>
            <person name="Adams K.L."/>
            <person name="Batley J."/>
            <person name="Snowdon R.J."/>
            <person name="Tost J."/>
            <person name="Edwards D."/>
            <person name="Zhou Y."/>
            <person name="Hua W."/>
            <person name="Sharpe A.G."/>
            <person name="Paterson A.H."/>
            <person name="Guan C."/>
            <person name="Wincker P."/>
        </authorList>
    </citation>
    <scope>NUCLEOTIDE SEQUENCE [LARGE SCALE GENOMIC DNA]</scope>
    <source>
        <strain evidence="2">cv. Darmor-bzh</strain>
    </source>
</reference>
<dbReference type="AlphaFoldDB" id="A0A078G631"/>
<dbReference type="EMBL" id="LK032107">
    <property type="protein sequence ID" value="CDY20412.1"/>
    <property type="molecule type" value="Genomic_DNA"/>
</dbReference>